<proteinExistence type="predicted"/>
<gene>
    <name evidence="1" type="ORF">BWK59_06500</name>
</gene>
<comment type="caution">
    <text evidence="1">The sequence shown here is derived from an EMBL/GenBank/DDBJ whole genome shotgun (WGS) entry which is preliminary data.</text>
</comment>
<dbReference type="AlphaFoldDB" id="A0A246GJ36"/>
<dbReference type="EMBL" id="MTCZ01000047">
    <property type="protein sequence ID" value="OWP84237.1"/>
    <property type="molecule type" value="Genomic_DNA"/>
</dbReference>
<sequence length="154" mass="18723">MWFEVDYKKLIVLLLPIALRKRKTIAYLHCLVKPIDEVYYQWKQKRQSDWYMLNHNGQRCKLRKVLNDELDTRQRGIRIDDGTSFKRKYIYTKAEKKPIYLGKVFINNKTEFENTGVDFVVFAPKEIVELNIHKLKFLIKYYKLAGKRYRIEKI</sequence>
<dbReference type="RefSeq" id="WP_235819742.1">
    <property type="nucleotide sequence ID" value="NZ_MTCZ01000047.1"/>
</dbReference>
<evidence type="ECO:0000313" key="2">
    <source>
        <dbReference type="Proteomes" id="UP000197768"/>
    </source>
</evidence>
<protein>
    <submittedName>
        <fullName evidence="1">Uncharacterized protein</fullName>
    </submittedName>
</protein>
<organism evidence="1 2">
    <name type="scientific">Flavobacterium davisii</name>
    <dbReference type="NCBI Taxonomy" id="2906077"/>
    <lineage>
        <taxon>Bacteria</taxon>
        <taxon>Pseudomonadati</taxon>
        <taxon>Bacteroidota</taxon>
        <taxon>Flavobacteriia</taxon>
        <taxon>Flavobacteriales</taxon>
        <taxon>Flavobacteriaceae</taxon>
        <taxon>Flavobacterium</taxon>
    </lineage>
</organism>
<evidence type="ECO:0000313" key="1">
    <source>
        <dbReference type="EMBL" id="OWP84237.1"/>
    </source>
</evidence>
<reference evidence="1 2" key="1">
    <citation type="journal article" date="2017" name="Infect. Genet. Evol.">
        <title>Comparative genome analysis of fish pathogen Flavobacterium columnare reveals extensive sequence diversity within the species.</title>
        <authorList>
            <person name="Kayansamruaj P."/>
            <person name="Dong H.T."/>
            <person name="Hirono I."/>
            <person name="Kondo H."/>
            <person name="Senapin S."/>
            <person name="Rodkhum C."/>
        </authorList>
    </citation>
    <scope>NUCLEOTIDE SEQUENCE [LARGE SCALE GENOMIC DNA]</scope>
    <source>
        <strain evidence="1 2">1215</strain>
    </source>
</reference>
<name>A0A246GJ36_9FLAO</name>
<dbReference type="Proteomes" id="UP000197768">
    <property type="component" value="Unassembled WGS sequence"/>
</dbReference>
<accession>A0A246GJ36</accession>